<dbReference type="AlphaFoldDB" id="F3L2I2"/>
<dbReference type="STRING" id="2518989.IMCC3088_1755"/>
<dbReference type="Proteomes" id="UP000005615">
    <property type="component" value="Unassembled WGS sequence"/>
</dbReference>
<name>F3L2I2_9GAMM</name>
<proteinExistence type="predicted"/>
<dbReference type="EMBL" id="AEIG01000050">
    <property type="protein sequence ID" value="EGG29461.1"/>
    <property type="molecule type" value="Genomic_DNA"/>
</dbReference>
<evidence type="ECO:0000313" key="1">
    <source>
        <dbReference type="EMBL" id="EGG29461.1"/>
    </source>
</evidence>
<evidence type="ECO:0000313" key="2">
    <source>
        <dbReference type="Proteomes" id="UP000005615"/>
    </source>
</evidence>
<protein>
    <submittedName>
        <fullName evidence="1">Uncharacterized protein</fullName>
    </submittedName>
</protein>
<gene>
    <name evidence="1" type="ORF">IMCC3088_1755</name>
</gene>
<comment type="caution">
    <text evidence="1">The sequence shown here is derived from an EMBL/GenBank/DDBJ whole genome shotgun (WGS) entry which is preliminary data.</text>
</comment>
<organism evidence="1 2">
    <name type="scientific">Aequoribacter fuscus</name>
    <dbReference type="NCBI Taxonomy" id="2518989"/>
    <lineage>
        <taxon>Bacteria</taxon>
        <taxon>Pseudomonadati</taxon>
        <taxon>Pseudomonadota</taxon>
        <taxon>Gammaproteobacteria</taxon>
        <taxon>Cellvibrionales</taxon>
        <taxon>Halieaceae</taxon>
        <taxon>Aequoribacter</taxon>
    </lineage>
</organism>
<reference evidence="1 2" key="1">
    <citation type="journal article" date="2011" name="J. Bacteriol.">
        <title>Genome sequence of strain IMCC3088, a proteorhodopsin-containing marine bacterium belonging to the OM60/NOR5 clade.</title>
        <authorList>
            <person name="Jang Y."/>
            <person name="Oh H.M."/>
            <person name="Kang I."/>
            <person name="Lee K."/>
            <person name="Yang S.J."/>
            <person name="Cho J.C."/>
        </authorList>
    </citation>
    <scope>NUCLEOTIDE SEQUENCE [LARGE SCALE GENOMIC DNA]</scope>
    <source>
        <strain evidence="1 2">IMCC3088</strain>
    </source>
</reference>
<accession>F3L2I2</accession>
<keyword evidence="2" id="KW-1185">Reference proteome</keyword>
<sequence>MKYEKARIAGFFVWCAGKASRLLLPLNCQRGKSQRLAIFAEAANR</sequence>